<name>A0A0A8ZW36_ARUDO</name>
<protein>
    <recommendedName>
        <fullName evidence="3">Secreted protein</fullName>
    </recommendedName>
</protein>
<evidence type="ECO:0000256" key="1">
    <source>
        <dbReference type="SAM" id="SignalP"/>
    </source>
</evidence>
<evidence type="ECO:0000313" key="2">
    <source>
        <dbReference type="EMBL" id="JAD40970.1"/>
    </source>
</evidence>
<dbReference type="EMBL" id="GBRH01256925">
    <property type="protein sequence ID" value="JAD40970.1"/>
    <property type="molecule type" value="Transcribed_RNA"/>
</dbReference>
<evidence type="ECO:0008006" key="3">
    <source>
        <dbReference type="Google" id="ProtNLM"/>
    </source>
</evidence>
<sequence length="74" mass="8300">MLFSVFLLFSFSFTSSIAKQRQGMRHAQVDSCKSATTVQTPSGFHDLGLAFTALEFVWSAQQDVSLRYMAKRTS</sequence>
<reference evidence="2" key="1">
    <citation type="submission" date="2014-09" db="EMBL/GenBank/DDBJ databases">
        <authorList>
            <person name="Magalhaes I.L.F."/>
            <person name="Oliveira U."/>
            <person name="Santos F.R."/>
            <person name="Vidigal T.H.D.A."/>
            <person name="Brescovit A.D."/>
            <person name="Santos A.J."/>
        </authorList>
    </citation>
    <scope>NUCLEOTIDE SEQUENCE</scope>
    <source>
        <tissue evidence="2">Shoot tissue taken approximately 20 cm above the soil surface</tissue>
    </source>
</reference>
<dbReference type="AlphaFoldDB" id="A0A0A8ZW36"/>
<reference evidence="2" key="2">
    <citation type="journal article" date="2015" name="Data Brief">
        <title>Shoot transcriptome of the giant reed, Arundo donax.</title>
        <authorList>
            <person name="Barrero R.A."/>
            <person name="Guerrero F.D."/>
            <person name="Moolhuijzen P."/>
            <person name="Goolsby J.A."/>
            <person name="Tidwell J."/>
            <person name="Bellgard S.E."/>
            <person name="Bellgard M.I."/>
        </authorList>
    </citation>
    <scope>NUCLEOTIDE SEQUENCE</scope>
    <source>
        <tissue evidence="2">Shoot tissue taken approximately 20 cm above the soil surface</tissue>
    </source>
</reference>
<feature type="chain" id="PRO_5002042463" description="Secreted protein" evidence="1">
    <location>
        <begin position="19"/>
        <end position="74"/>
    </location>
</feature>
<accession>A0A0A8ZW36</accession>
<proteinExistence type="predicted"/>
<keyword evidence="1" id="KW-0732">Signal</keyword>
<feature type="signal peptide" evidence="1">
    <location>
        <begin position="1"/>
        <end position="18"/>
    </location>
</feature>
<organism evidence="2">
    <name type="scientific">Arundo donax</name>
    <name type="common">Giant reed</name>
    <name type="synonym">Donax arundinaceus</name>
    <dbReference type="NCBI Taxonomy" id="35708"/>
    <lineage>
        <taxon>Eukaryota</taxon>
        <taxon>Viridiplantae</taxon>
        <taxon>Streptophyta</taxon>
        <taxon>Embryophyta</taxon>
        <taxon>Tracheophyta</taxon>
        <taxon>Spermatophyta</taxon>
        <taxon>Magnoliopsida</taxon>
        <taxon>Liliopsida</taxon>
        <taxon>Poales</taxon>
        <taxon>Poaceae</taxon>
        <taxon>PACMAD clade</taxon>
        <taxon>Arundinoideae</taxon>
        <taxon>Arundineae</taxon>
        <taxon>Arundo</taxon>
    </lineage>
</organism>